<feature type="transmembrane region" description="Helical" evidence="8">
    <location>
        <begin position="381"/>
        <end position="398"/>
    </location>
</feature>
<feature type="transmembrane region" description="Helical" evidence="8">
    <location>
        <begin position="410"/>
        <end position="429"/>
    </location>
</feature>
<keyword evidence="2" id="KW-1003">Cell membrane</keyword>
<dbReference type="InterPro" id="IPR050297">
    <property type="entry name" value="LipidA_mod_glycosyltrf_83"/>
</dbReference>
<feature type="transmembrane region" description="Helical" evidence="8">
    <location>
        <begin position="68"/>
        <end position="84"/>
    </location>
</feature>
<dbReference type="Pfam" id="PF13231">
    <property type="entry name" value="PMT_2"/>
    <property type="match status" value="1"/>
</dbReference>
<keyword evidence="11" id="KW-1185">Reference proteome</keyword>
<feature type="transmembrane region" description="Helical" evidence="8">
    <location>
        <begin position="200"/>
        <end position="217"/>
    </location>
</feature>
<keyword evidence="4" id="KW-0808">Transferase</keyword>
<feature type="transmembrane region" description="Helical" evidence="8">
    <location>
        <begin position="173"/>
        <end position="193"/>
    </location>
</feature>
<keyword evidence="3" id="KW-0328">Glycosyltransferase</keyword>
<sequence length="593" mass="64362">MLHRNLGKCATIGDYLNTELVYKFPGPPARNAAAGRGTPDSIADMSSITTSALDTSAGRSVERACDDLALAVLAVVSVIAGLTFKDYGLGWDDYTHAEYADLLLKMFGSGFTDTGALSFANLYMYGGGFDMAAALLHKIVPLDLFATRRLLGAIVGVIGIAVTWRLARRVGGPVAGVAATVLLALCPIFYGHMFMNPKDAPFAVAMIILMLGLVRLAQEYPSPKPHTILIIGIGAGLSVGSRILGGLALVYAAIGFLPLWISDIRAHGLRETVRRLGHVVYVLLPGVLLGYVIMGLVWPWSIIDPANPFHALTYFSHFFEKPWKELFDGAIVSVPDMPWSYLPTLFALQLPEVLLGLLAAGVAGTLVAVVRPDVDARRKTILLMLVLAAMLPLIIAMVKRPALYNGIRHFIFVIPPMAVLAGVAFAKITGWLQRHGRPAQAAFAAIFVLGLTLPLNEMIRLHPYQYTHFNHIAGTVRGADDRYMLDYWGLALKQASEGLREELDARQESAPRNRKWRVAVCGPQRPAQVALGPDFVIGWDSHAADFAMTLGEFYCKGLNAPVVVEIKRDDVVYARVYDIRGKSIASLLAIPAP</sequence>
<reference evidence="10 11" key="1">
    <citation type="submission" date="2012-04" db="EMBL/GenBank/DDBJ databases">
        <title>The Genome Sequence of Afipia clevelandensis ATCC 49720.</title>
        <authorList>
            <consortium name="The Broad Institute Genome Sequencing Platform"/>
            <person name="Earl A."/>
            <person name="Ward D."/>
            <person name="Feldgarden M."/>
            <person name="Gevers D."/>
            <person name="Huys G."/>
            <person name="Walker B."/>
            <person name="Young S.K."/>
            <person name="Zeng Q."/>
            <person name="Gargeya S."/>
            <person name="Fitzgerald M."/>
            <person name="Haas B."/>
            <person name="Abouelleil A."/>
            <person name="Alvarado L."/>
            <person name="Arachchi H.M."/>
            <person name="Berlin A."/>
            <person name="Chapman S.B."/>
            <person name="Goldberg J."/>
            <person name="Griggs A."/>
            <person name="Gujja S."/>
            <person name="Hansen M."/>
            <person name="Howarth C."/>
            <person name="Imamovic A."/>
            <person name="Larimer J."/>
            <person name="McCowen C."/>
            <person name="Montmayeur A."/>
            <person name="Murphy C."/>
            <person name="Neiman D."/>
            <person name="Pearson M."/>
            <person name="Priest M."/>
            <person name="Roberts A."/>
            <person name="Saif S."/>
            <person name="Shea T."/>
            <person name="Sisk P."/>
            <person name="Sykes S."/>
            <person name="Wortman J."/>
            <person name="Nusbaum C."/>
            <person name="Birren B."/>
        </authorList>
    </citation>
    <scope>NUCLEOTIDE SEQUENCE [LARGE SCALE GENOMIC DNA]</scope>
    <source>
        <strain evidence="10 11">ATCC 49720</strain>
    </source>
</reference>
<dbReference type="EMBL" id="AGWY01000001">
    <property type="protein sequence ID" value="EKS42770.1"/>
    <property type="molecule type" value="Genomic_DNA"/>
</dbReference>
<evidence type="ECO:0000256" key="2">
    <source>
        <dbReference type="ARBA" id="ARBA00022475"/>
    </source>
</evidence>
<evidence type="ECO:0000256" key="4">
    <source>
        <dbReference type="ARBA" id="ARBA00022679"/>
    </source>
</evidence>
<keyword evidence="7 8" id="KW-0472">Membrane</keyword>
<evidence type="ECO:0000256" key="5">
    <source>
        <dbReference type="ARBA" id="ARBA00022692"/>
    </source>
</evidence>
<evidence type="ECO:0000259" key="9">
    <source>
        <dbReference type="Pfam" id="PF13231"/>
    </source>
</evidence>
<evidence type="ECO:0000256" key="6">
    <source>
        <dbReference type="ARBA" id="ARBA00022989"/>
    </source>
</evidence>
<feature type="transmembrane region" description="Helical" evidence="8">
    <location>
        <begin position="116"/>
        <end position="137"/>
    </location>
</feature>
<name>K8PTB1_9BRAD</name>
<feature type="domain" description="Glycosyltransferase RgtA/B/C/D-like" evidence="9">
    <location>
        <begin position="148"/>
        <end position="276"/>
    </location>
</feature>
<feature type="transmembrane region" description="Helical" evidence="8">
    <location>
        <begin position="441"/>
        <end position="459"/>
    </location>
</feature>
<keyword evidence="5 8" id="KW-0812">Transmembrane</keyword>
<feature type="transmembrane region" description="Helical" evidence="8">
    <location>
        <begin position="346"/>
        <end position="369"/>
    </location>
</feature>
<dbReference type="InterPro" id="IPR038731">
    <property type="entry name" value="RgtA/B/C-like"/>
</dbReference>
<dbReference type="PANTHER" id="PTHR33908">
    <property type="entry name" value="MANNOSYLTRANSFERASE YKCB-RELATED"/>
    <property type="match status" value="1"/>
</dbReference>
<protein>
    <recommendedName>
        <fullName evidence="9">Glycosyltransferase RgtA/B/C/D-like domain-containing protein</fullName>
    </recommendedName>
</protein>
<keyword evidence="6 8" id="KW-1133">Transmembrane helix</keyword>
<dbReference type="GO" id="GO:0016763">
    <property type="term" value="F:pentosyltransferase activity"/>
    <property type="evidence" value="ECO:0007669"/>
    <property type="project" value="TreeGrafter"/>
</dbReference>
<evidence type="ECO:0000256" key="7">
    <source>
        <dbReference type="ARBA" id="ARBA00023136"/>
    </source>
</evidence>
<dbReference type="PANTHER" id="PTHR33908:SF11">
    <property type="entry name" value="MEMBRANE PROTEIN"/>
    <property type="match status" value="1"/>
</dbReference>
<dbReference type="GO" id="GO:0009103">
    <property type="term" value="P:lipopolysaccharide biosynthetic process"/>
    <property type="evidence" value="ECO:0007669"/>
    <property type="project" value="UniProtKB-ARBA"/>
</dbReference>
<feature type="transmembrane region" description="Helical" evidence="8">
    <location>
        <begin position="278"/>
        <end position="300"/>
    </location>
</feature>
<feature type="transmembrane region" description="Helical" evidence="8">
    <location>
        <begin position="149"/>
        <end position="167"/>
    </location>
</feature>
<gene>
    <name evidence="10" type="ORF">HMPREF9696_00313</name>
</gene>
<evidence type="ECO:0000256" key="8">
    <source>
        <dbReference type="SAM" id="Phobius"/>
    </source>
</evidence>
<organism evidence="10 11">
    <name type="scientific">Afipia clevelandensis ATCC 49720</name>
    <dbReference type="NCBI Taxonomy" id="883079"/>
    <lineage>
        <taxon>Bacteria</taxon>
        <taxon>Pseudomonadati</taxon>
        <taxon>Pseudomonadota</taxon>
        <taxon>Alphaproteobacteria</taxon>
        <taxon>Hyphomicrobiales</taxon>
        <taxon>Nitrobacteraceae</taxon>
        <taxon>Afipia</taxon>
    </lineage>
</organism>
<dbReference type="AlphaFoldDB" id="K8PTB1"/>
<dbReference type="Proteomes" id="UP000001095">
    <property type="component" value="Unassembled WGS sequence"/>
</dbReference>
<accession>K8PTB1</accession>
<evidence type="ECO:0000313" key="11">
    <source>
        <dbReference type="Proteomes" id="UP000001095"/>
    </source>
</evidence>
<evidence type="ECO:0000256" key="3">
    <source>
        <dbReference type="ARBA" id="ARBA00022676"/>
    </source>
</evidence>
<evidence type="ECO:0000256" key="1">
    <source>
        <dbReference type="ARBA" id="ARBA00004651"/>
    </source>
</evidence>
<dbReference type="PATRIC" id="fig|883079.3.peg.326"/>
<dbReference type="GO" id="GO:0005886">
    <property type="term" value="C:plasma membrane"/>
    <property type="evidence" value="ECO:0007669"/>
    <property type="project" value="UniProtKB-SubCell"/>
</dbReference>
<dbReference type="HOGENOM" id="CLU_036575_0_0_5"/>
<comment type="subcellular location">
    <subcellularLocation>
        <location evidence="1">Cell membrane</location>
        <topology evidence="1">Multi-pass membrane protein</topology>
    </subcellularLocation>
</comment>
<comment type="caution">
    <text evidence="10">The sequence shown here is derived from an EMBL/GenBank/DDBJ whole genome shotgun (WGS) entry which is preliminary data.</text>
</comment>
<proteinExistence type="predicted"/>
<feature type="transmembrane region" description="Helical" evidence="8">
    <location>
        <begin position="229"/>
        <end position="257"/>
    </location>
</feature>
<evidence type="ECO:0000313" key="10">
    <source>
        <dbReference type="EMBL" id="EKS42770.1"/>
    </source>
</evidence>